<comment type="similarity">
    <text evidence="3">Belongs to the catalase family. HPII subfamily.</text>
</comment>
<dbReference type="InterPro" id="IPR024708">
    <property type="entry name" value="Catalase_AS"/>
</dbReference>
<dbReference type="InterPro" id="IPR002226">
    <property type="entry name" value="Catalase_haem_BS"/>
</dbReference>
<feature type="binding site" evidence="13">
    <location>
        <position position="422"/>
    </location>
    <ligand>
        <name>heme</name>
        <dbReference type="ChEBI" id="CHEBI:30413"/>
    </ligand>
</feature>
<dbReference type="InterPro" id="IPR020835">
    <property type="entry name" value="Catalase_sf"/>
</dbReference>
<evidence type="ECO:0000256" key="7">
    <source>
        <dbReference type="ARBA" id="ARBA00023002"/>
    </source>
</evidence>
<dbReference type="PANTHER" id="PTHR42821">
    <property type="entry name" value="CATALASE"/>
    <property type="match status" value="1"/>
</dbReference>
<dbReference type="InterPro" id="IPR010582">
    <property type="entry name" value="Catalase_immune_responsive"/>
</dbReference>
<dbReference type="EMBL" id="VHJA01000054">
    <property type="protein sequence ID" value="TPV41975.1"/>
    <property type="molecule type" value="Genomic_DNA"/>
</dbReference>
<evidence type="ECO:0000256" key="4">
    <source>
        <dbReference type="ARBA" id="ARBA00022559"/>
    </source>
</evidence>
<keyword evidence="19" id="KW-1185">Reference proteome</keyword>
<evidence type="ECO:0000256" key="8">
    <source>
        <dbReference type="ARBA" id="ARBA00023004"/>
    </source>
</evidence>
<dbReference type="Gene3D" id="2.40.180.10">
    <property type="entry name" value="Catalase core domain"/>
    <property type="match status" value="1"/>
</dbReference>
<dbReference type="FunFam" id="2.40.180.10:FF:000003">
    <property type="entry name" value="Catalase"/>
    <property type="match status" value="1"/>
</dbReference>
<keyword evidence="6 10" id="KW-0479">Metal-binding</keyword>
<keyword evidence="5 10" id="KW-0349">Heme</keyword>
<dbReference type="GO" id="GO:0042744">
    <property type="term" value="P:hydrogen peroxide catabolic process"/>
    <property type="evidence" value="ECO:0007669"/>
    <property type="project" value="UniProtKB-UniRule"/>
</dbReference>
<evidence type="ECO:0000313" key="18">
    <source>
        <dbReference type="EMBL" id="TPV41975.1"/>
    </source>
</evidence>
<dbReference type="RefSeq" id="WP_128085630.1">
    <property type="nucleotide sequence ID" value="NZ_CP071405.1"/>
</dbReference>
<evidence type="ECO:0000256" key="15">
    <source>
        <dbReference type="RuleBase" id="RU000498"/>
    </source>
</evidence>
<evidence type="ECO:0000256" key="2">
    <source>
        <dbReference type="ARBA" id="ARBA00002974"/>
    </source>
</evidence>
<evidence type="ECO:0000256" key="3">
    <source>
        <dbReference type="ARBA" id="ARBA00010660"/>
    </source>
</evidence>
<dbReference type="FunFam" id="1.20.1370.20:FF:000001">
    <property type="entry name" value="Catalase HPII"/>
    <property type="match status" value="1"/>
</dbReference>
<feature type="binding site" evidence="13">
    <location>
        <position position="411"/>
    </location>
    <ligand>
        <name>heme</name>
        <dbReference type="ChEBI" id="CHEBI:30413"/>
    </ligand>
</feature>
<dbReference type="EC" id="1.11.1.6" evidence="10 15"/>
<dbReference type="Pfam" id="PF06628">
    <property type="entry name" value="Catalase-rel"/>
    <property type="match status" value="1"/>
</dbReference>
<dbReference type="SUPFAM" id="SSF56634">
    <property type="entry name" value="Heme-dependent catalase-like"/>
    <property type="match status" value="1"/>
</dbReference>
<protein>
    <recommendedName>
        <fullName evidence="10 15">Catalase</fullName>
        <ecNumber evidence="10 15">1.11.1.6</ecNumber>
    </recommendedName>
</protein>
<dbReference type="CDD" id="cd03132">
    <property type="entry name" value="GATase1_catalase"/>
    <property type="match status" value="1"/>
</dbReference>
<keyword evidence="9 10" id="KW-0376">Hydrogen peroxide</keyword>
<dbReference type="GO" id="GO:0004096">
    <property type="term" value="F:catalase activity"/>
    <property type="evidence" value="ECO:0007669"/>
    <property type="project" value="UniProtKB-UniRule"/>
</dbReference>
<evidence type="ECO:0000259" key="17">
    <source>
        <dbReference type="SMART" id="SM01060"/>
    </source>
</evidence>
<feature type="domain" description="Catalase core" evidence="17">
    <location>
        <begin position="81"/>
        <end position="469"/>
    </location>
</feature>
<dbReference type="InterPro" id="IPR043156">
    <property type="entry name" value="Catalase_clade2_helical"/>
</dbReference>
<dbReference type="OrthoDB" id="9761719at2"/>
<name>A0A506Q9A9_9GAMM</name>
<dbReference type="GO" id="GO:0005829">
    <property type="term" value="C:cytosol"/>
    <property type="evidence" value="ECO:0007669"/>
    <property type="project" value="TreeGrafter"/>
</dbReference>
<dbReference type="InterPro" id="IPR011614">
    <property type="entry name" value="Catalase_core"/>
</dbReference>
<comment type="caution">
    <text evidence="18">The sequence shown here is derived from an EMBL/GenBank/DDBJ whole genome shotgun (WGS) entry which is preliminary data.</text>
</comment>
<dbReference type="AlphaFoldDB" id="A0A506Q9A9"/>
<feature type="compositionally biased region" description="Basic and acidic residues" evidence="16">
    <location>
        <begin position="1"/>
        <end position="11"/>
    </location>
</feature>
<keyword evidence="7 10" id="KW-0560">Oxidoreductase</keyword>
<dbReference type="PROSITE" id="PS51402">
    <property type="entry name" value="CATALASE_3"/>
    <property type="match status" value="1"/>
</dbReference>
<dbReference type="GO" id="GO:0020037">
    <property type="term" value="F:heme binding"/>
    <property type="evidence" value="ECO:0007669"/>
    <property type="project" value="UniProtKB-UniRule"/>
</dbReference>
<dbReference type="InterPro" id="IPR024712">
    <property type="entry name" value="Catalase_clade2"/>
</dbReference>
<dbReference type="InterPro" id="IPR029062">
    <property type="entry name" value="Class_I_gatase-like"/>
</dbReference>
<feature type="region of interest" description="Disordered" evidence="16">
    <location>
        <begin position="1"/>
        <end position="60"/>
    </location>
</feature>
<feature type="binding site" description="axial binding residue" evidence="12">
    <location>
        <position position="415"/>
    </location>
    <ligand>
        <name>heme</name>
        <dbReference type="ChEBI" id="CHEBI:30413"/>
    </ligand>
    <ligandPart>
        <name>Fe</name>
        <dbReference type="ChEBI" id="CHEBI:18248"/>
    </ligandPart>
</feature>
<gene>
    <name evidence="18" type="primary">katE</name>
    <name evidence="18" type="ORF">FJW01_09340</name>
</gene>
<dbReference type="NCBIfam" id="NF008422">
    <property type="entry name" value="PRK11249.1"/>
    <property type="match status" value="1"/>
</dbReference>
<accession>A0A506Q9A9</accession>
<keyword evidence="8 10" id="KW-0408">Iron</keyword>
<dbReference type="PRINTS" id="PR00067">
    <property type="entry name" value="CATALASE"/>
</dbReference>
<dbReference type="PROSITE" id="PS00437">
    <property type="entry name" value="CATALASE_1"/>
    <property type="match status" value="1"/>
</dbReference>
<evidence type="ECO:0000256" key="11">
    <source>
        <dbReference type="PIRSR" id="PIRSR038927-1"/>
    </source>
</evidence>
<dbReference type="Pfam" id="PF00199">
    <property type="entry name" value="Catalase"/>
    <property type="match status" value="1"/>
</dbReference>
<dbReference type="Pfam" id="PF18011">
    <property type="entry name" value="Catalase_C"/>
    <property type="match status" value="1"/>
</dbReference>
<evidence type="ECO:0000256" key="14">
    <source>
        <dbReference type="PIRSR" id="PIRSR038927-4"/>
    </source>
</evidence>
<evidence type="ECO:0000256" key="13">
    <source>
        <dbReference type="PIRSR" id="PIRSR038927-3"/>
    </source>
</evidence>
<feature type="binding site" evidence="13">
    <location>
        <position position="165"/>
    </location>
    <ligand>
        <name>heme</name>
        <dbReference type="ChEBI" id="CHEBI:30413"/>
    </ligand>
</feature>
<dbReference type="CDD" id="cd08155">
    <property type="entry name" value="catalase_clade_2"/>
    <property type="match status" value="1"/>
</dbReference>
<dbReference type="Gene3D" id="1.20.1370.20">
    <property type="match status" value="1"/>
</dbReference>
<dbReference type="PANTHER" id="PTHR42821:SF1">
    <property type="entry name" value="CATALASE-B"/>
    <property type="match status" value="1"/>
</dbReference>
<dbReference type="SMART" id="SM01060">
    <property type="entry name" value="Catalase"/>
    <property type="match status" value="1"/>
</dbReference>
<keyword evidence="4 10" id="KW-0575">Peroxidase</keyword>
<feature type="binding site" evidence="13">
    <location>
        <position position="214"/>
    </location>
    <ligand>
        <name>heme</name>
        <dbReference type="ChEBI" id="CHEBI:30413"/>
    </ligand>
</feature>
<evidence type="ECO:0000256" key="12">
    <source>
        <dbReference type="PIRSR" id="PIRSR038927-2"/>
    </source>
</evidence>
<comment type="catalytic activity">
    <reaction evidence="10 15">
        <text>2 H2O2 = O2 + 2 H2O</text>
        <dbReference type="Rhea" id="RHEA:20309"/>
        <dbReference type="ChEBI" id="CHEBI:15377"/>
        <dbReference type="ChEBI" id="CHEBI:15379"/>
        <dbReference type="ChEBI" id="CHEBI:16240"/>
        <dbReference type="EC" id="1.11.1.6"/>
    </reaction>
</comment>
<feature type="active site" evidence="11">
    <location>
        <position position="201"/>
    </location>
</feature>
<dbReference type="PIRSF" id="PIRSF038927">
    <property type="entry name" value="Catalase_clade2"/>
    <property type="match status" value="1"/>
</dbReference>
<dbReference type="InterPro" id="IPR041399">
    <property type="entry name" value="Catalase_large_C"/>
</dbReference>
<dbReference type="Proteomes" id="UP000317747">
    <property type="component" value="Unassembled WGS sequence"/>
</dbReference>
<dbReference type="InterPro" id="IPR018028">
    <property type="entry name" value="Catalase"/>
</dbReference>
<feature type="active site" evidence="11">
    <location>
        <position position="128"/>
    </location>
</feature>
<evidence type="ECO:0000256" key="5">
    <source>
        <dbReference type="ARBA" id="ARBA00022617"/>
    </source>
</evidence>
<dbReference type="GO" id="GO:0046872">
    <property type="term" value="F:metal ion binding"/>
    <property type="evidence" value="ECO:0007669"/>
    <property type="project" value="UniProtKB-KW"/>
</dbReference>
<feature type="binding site" evidence="13">
    <location>
        <position position="125"/>
    </location>
    <ligand>
        <name>heme</name>
        <dbReference type="ChEBI" id="CHEBI:30413"/>
    </ligand>
</feature>
<feature type="cross-link" description="3'-histidyl-3-tyrosine (His-Tyr)" evidence="14">
    <location>
        <begin position="392"/>
        <end position="415"/>
    </location>
</feature>
<evidence type="ECO:0000256" key="6">
    <source>
        <dbReference type="ARBA" id="ARBA00022723"/>
    </source>
</evidence>
<evidence type="ECO:0000256" key="9">
    <source>
        <dbReference type="ARBA" id="ARBA00023324"/>
    </source>
</evidence>
<dbReference type="SUPFAM" id="SSF52317">
    <property type="entry name" value="Class I glutamine amidotransferase-like"/>
    <property type="match status" value="1"/>
</dbReference>
<comment type="cofactor">
    <cofactor evidence="1 10 12">
        <name>heme</name>
        <dbReference type="ChEBI" id="CHEBI:30413"/>
    </cofactor>
</comment>
<evidence type="ECO:0000313" key="19">
    <source>
        <dbReference type="Proteomes" id="UP000317747"/>
    </source>
</evidence>
<reference evidence="18 19" key="1">
    <citation type="submission" date="2019-06" db="EMBL/GenBank/DDBJ databases">
        <title>Taxogenomics and systematics of the genus Pantoea.</title>
        <authorList>
            <person name="Tambong J.T."/>
        </authorList>
    </citation>
    <scope>NUCLEOTIDE SEQUENCE [LARGE SCALE GENOMIC DNA]</scope>
    <source>
        <strain evidence="18 19">LMG 24200</strain>
    </source>
</reference>
<proteinExistence type="inferred from homology"/>
<organism evidence="18 19">
    <name type="scientific">Pantoea deleyi</name>
    <dbReference type="NCBI Taxonomy" id="470932"/>
    <lineage>
        <taxon>Bacteria</taxon>
        <taxon>Pseudomonadati</taxon>
        <taxon>Pseudomonadota</taxon>
        <taxon>Gammaproteobacteria</taxon>
        <taxon>Enterobacterales</taxon>
        <taxon>Erwiniaceae</taxon>
        <taxon>Pantoea</taxon>
    </lineage>
</organism>
<comment type="function">
    <text evidence="2 10">Decomposes hydrogen peroxide into water and oxygen; serves to protect cells from the toxic effects of hydrogen peroxide.</text>
</comment>
<dbReference type="GO" id="GO:0006979">
    <property type="term" value="P:response to oxidative stress"/>
    <property type="evidence" value="ECO:0007669"/>
    <property type="project" value="InterPro"/>
</dbReference>
<evidence type="ECO:0000256" key="1">
    <source>
        <dbReference type="ARBA" id="ARBA00001971"/>
    </source>
</evidence>
<dbReference type="PROSITE" id="PS00438">
    <property type="entry name" value="CATALASE_2"/>
    <property type="match status" value="1"/>
</dbReference>
<evidence type="ECO:0000256" key="16">
    <source>
        <dbReference type="SAM" id="MobiDB-lite"/>
    </source>
</evidence>
<evidence type="ECO:0000256" key="10">
    <source>
        <dbReference type="PIRNR" id="PIRNR038927"/>
    </source>
</evidence>
<dbReference type="Gene3D" id="3.40.50.880">
    <property type="match status" value="1"/>
</dbReference>
<sequence>MSKDTEKKPLSERAPTTGPESSEPGLGSLAPKDGSHQPPAEPTPPGKQPTAPGSLKAPQTHNAKLDQLEASRKNGTHQALTTNQGTRIANDQNSLTAGSRGPTLLEDFILREKITHFDHERIPERIVHARGSAAHGYFQPYRSLTDLTKAQFLSDPEQTTPVFVRFSTVQGGAGSADTVRDIRGFAAKFYTEEGVFDLVGNNTPVFFIQDAHKFPDFVHAVKPEPHNEIPQGQSAHDTFWDYVSLQPETMHNVIWAMSDRGIPRSYRTMEGFGIHTFRLINAEGKATFVRFHWKPVAGKASLLWDESQKLTGRDPDFHRRDLWEAIEAGDFPEYELGLQLIPEEDEFKYDFDILDATKLIPEALVPVEIVGKMVLNRNPDNFFAETEQVAFHPGHIVPGLDFSNDPLLQGRLFSYTDTQISRLGGPNFHEIPINRPTCPYHNFQRQGMHRQDIDTNPANYEPNSINDNWPRETPPAAKGGGFESYQERVEGHKVRERSPSFGEYYAQPRLFWNSQTAFEQQHIIGAYSFELSKVGRTYIRERVVDHLARIDLKLAQGVADNLGIALTDEQRNIQPPAAVNGLTQDESLSLYAVPGGEIKGRQVALLLSDGVKAADVLAILQALKAEGVHAKLLAPHMGQVRADDGSVLPVDATFAGLPSLTFDAVIVPDGNIDALLLSGDARYFLLEAYKHLKVIGLVGDARRFNAQFGLNDGDQEEGIVQGDSAESALMSAFTQAMKAHRVWSRSQKAQSVPA</sequence>